<accession>A0A821JSJ9</accession>
<comment type="caution">
    <text evidence="2">The sequence shown here is derived from an EMBL/GenBank/DDBJ whole genome shotgun (WGS) entry which is preliminary data.</text>
</comment>
<feature type="non-terminal residue" evidence="2">
    <location>
        <position position="1"/>
    </location>
</feature>
<evidence type="ECO:0000313" key="2">
    <source>
        <dbReference type="EMBL" id="CAF4723906.1"/>
    </source>
</evidence>
<dbReference type="InterPro" id="IPR036188">
    <property type="entry name" value="FAD/NAD-bd_sf"/>
</dbReference>
<keyword evidence="3" id="KW-1185">Reference proteome</keyword>
<dbReference type="EMBL" id="CAJOBG010106514">
    <property type="protein sequence ID" value="CAF4723906.1"/>
    <property type="molecule type" value="Genomic_DNA"/>
</dbReference>
<evidence type="ECO:0000313" key="3">
    <source>
        <dbReference type="Proteomes" id="UP000663866"/>
    </source>
</evidence>
<proteinExistence type="predicted"/>
<dbReference type="AlphaFoldDB" id="A0A821JSJ9"/>
<dbReference type="SUPFAM" id="SSF51905">
    <property type="entry name" value="FAD/NAD(P)-binding domain"/>
    <property type="match status" value="1"/>
</dbReference>
<dbReference type="Gene3D" id="3.50.50.60">
    <property type="entry name" value="FAD/NAD(P)-binding domain"/>
    <property type="match status" value="1"/>
</dbReference>
<sequence>AEVTCVEYLSHIGGVGIDMEVSKAFQKILAKQGLKFKLDTKVIGAQKSGGNISVNVEGAKGGNN</sequence>
<dbReference type="InterPro" id="IPR039648">
    <property type="entry name" value="DHPH_N"/>
</dbReference>
<protein>
    <recommendedName>
        <fullName evidence="1">Pyridine nucleotide-disulphide oxidoreductase N-terminal domain-containing protein</fullName>
    </recommendedName>
</protein>
<dbReference type="Pfam" id="PF00070">
    <property type="entry name" value="Pyr_redox"/>
    <property type="match status" value="1"/>
</dbReference>
<name>A0A821JSJ9_9BILA</name>
<reference evidence="2" key="1">
    <citation type="submission" date="2021-02" db="EMBL/GenBank/DDBJ databases">
        <authorList>
            <person name="Nowell W R."/>
        </authorList>
    </citation>
    <scope>NUCLEOTIDE SEQUENCE</scope>
</reference>
<feature type="non-terminal residue" evidence="2">
    <location>
        <position position="64"/>
    </location>
</feature>
<evidence type="ECO:0000259" key="1">
    <source>
        <dbReference type="Pfam" id="PF00070"/>
    </source>
</evidence>
<feature type="domain" description="Pyridine nucleotide-disulphide oxidoreductase N-terminal" evidence="1">
    <location>
        <begin position="2"/>
        <end position="56"/>
    </location>
</feature>
<organism evidence="2 3">
    <name type="scientific">Rotaria magnacalcarata</name>
    <dbReference type="NCBI Taxonomy" id="392030"/>
    <lineage>
        <taxon>Eukaryota</taxon>
        <taxon>Metazoa</taxon>
        <taxon>Spiralia</taxon>
        <taxon>Gnathifera</taxon>
        <taxon>Rotifera</taxon>
        <taxon>Eurotatoria</taxon>
        <taxon>Bdelloidea</taxon>
        <taxon>Philodinida</taxon>
        <taxon>Philodinidae</taxon>
        <taxon>Rotaria</taxon>
    </lineage>
</organism>
<gene>
    <name evidence="2" type="ORF">OVN521_LOCUS49181</name>
</gene>
<dbReference type="Proteomes" id="UP000663866">
    <property type="component" value="Unassembled WGS sequence"/>
</dbReference>